<dbReference type="Pfam" id="PF03832">
    <property type="entry name" value="WSK"/>
    <property type="match status" value="2"/>
</dbReference>
<protein>
    <recommendedName>
        <fullName evidence="7">A kinase-anchoring proteins AKAP-5 and AKAP-12 calmodulin (CaM)-binding domain-containing protein</fullName>
    </recommendedName>
</protein>
<feature type="compositionally biased region" description="Basic and acidic residues" evidence="6">
    <location>
        <begin position="302"/>
        <end position="320"/>
    </location>
</feature>
<dbReference type="EMBL" id="MCFN01000335">
    <property type="protein sequence ID" value="OXB60335.1"/>
    <property type="molecule type" value="Genomic_DNA"/>
</dbReference>
<feature type="compositionally biased region" description="Basic and acidic residues" evidence="6">
    <location>
        <begin position="926"/>
        <end position="937"/>
    </location>
</feature>
<dbReference type="Proteomes" id="UP000198323">
    <property type="component" value="Unassembled WGS sequence"/>
</dbReference>
<feature type="compositionally biased region" description="Polar residues" evidence="6">
    <location>
        <begin position="84"/>
        <end position="101"/>
    </location>
</feature>
<feature type="compositionally biased region" description="Basic and acidic residues" evidence="6">
    <location>
        <begin position="218"/>
        <end position="233"/>
    </location>
</feature>
<sequence length="2072" mass="224472">MGAGSSSEPPAPSQEDGAAAAASPLEPAKALREELSHRLCGRYKESCVMLLMSQTEQVWSTLFSPHSEVQDNVGHEVPPEEPQQPGTVTTPQELTGQQPEVTSALREPPEQHTEALTTNIEQTESSSITPKEDDTQTMETSPSDSSAKNGVAAEKEDAHIDKRLPSLEEDAEDAEHASEPQSYDLGFKKVFKFVGFRFTVKKEKTGKSEPVQLLTVKKEAQVTEGADEQKEVSSEEAVMPEDAPPAEDNTKDALKNEKTEDESPKTPEANESSASATDTASPLRKFFSQGWTGFRKKKSFRKPKEDEQQSPTKEEQEKEVATLMTETSEKGKSESEKQVEEKDVTAVTIETHEKEQTEDEKQDSKTAATVGFDVSEKEEVTEHDEQDVGAAVATAGAKEEKVEDQESKSVEVSEALGKKEEKNEGEKESEMTEKPLTTKAVMPVIIAGVDGELKVSSEVLPVGKDLESTEKGEINDQTEIPSEEKLGAGSLLATEISSEEFKKSEGIEGSKLEKGMFDGKTEAAELEISPVTEVVAEKLETQGVAQDGTTEKAASKDVEAKLAPEAAGPKSFSTSEQTFDTEDDQQSVKPTGEGLQDKIGTDGIKPGEITTEITPEEASGKRPPEGITNEAELLSSQEKTKLQGSPLKKLFTGTGLKKLSGKKHKGKREESKLGEQGELTQHLSDSPDSPEDQKAESSASSPEELNEIPSLEKSVDGTQVSENEDTAVSDVERKRESVTPWASFKKMVTPKKRVRRPSESDKEEEVDKTKTIATSATENVAEESQVELKENGMDQKPEKVTEEPKRKVDTSVSWEAFICVGSSKKRARKSSSSDEESEHKLGQESQKTEESGQSKETATDAILTSSQESDQGQGNSSPEQAGSPSEGEGISTWESFKRLVTPRRKSKTRMEERTEDSVTGSSLEHSTSDGEPGKDESWVPFRKLMPGRRKKKSDGKPEPTHLKQAREDMAETAEEDSDVPAVVPLSEYEAAEQEKIEAQQVKDAQVLKEQSTEDERVEKSEDSPRVKQASEGLVHAVTVSVVEGERAVTSIEERSPSWISAALTACIEQEEEEEKETEKALESDVVVEEVVAVAKTVPEMRKDVSDDTTASELELTSEAVTALEETAEASCAEETMEVSLAEETTEMVSAVSQLLETPDTTEEVTPVQEVEATEQNLKELDKQTQKVLHEVAERVKSSDGAQLDSERTTTATVITTVHKKIEPEVKHDAKDEEIVGQEKTSLEQSLKKGEHLEDDVQPQEGAGSVQGEDEIEEKVHEGSERSEISAAVKESAEEYEKVNVLRDEGQWQACEEAVAEDHQEIAEVQRTTEEPSSQDGKAVAVKDEQLAKQKPSEQEKLPPADLTADERRDDHISEMQAAVQDEIEDGTSALGFKGEEPAELEGEDKTFPVGPVCTKADVTEAPVNSENQDKIPELDSQEQTCIEAVPSEAPVQGEEGDTVLLGVKSTEVIAAEVPMHSEVEASVLTSETPGSEAAEAAEQSVRDGEGRKITAEDPVPVLEPECIERTTEAPSQSDEIKGGEIEDSVLRTETHSLSDNAVTEHPPKTEGDSESALASVCLDVTESGSTIYTDVSPKTSEAQSSLAEEGTAETKQEPAETSNCQDFHEEENIHGQLMETVEEFESGKQEAVRDGECYSTAVQQEVCSVQEEGHDSASPPAESSEALEVPVAAAAAEEHVVAEAAAPTGTAAKTVDPLATTPEQMASDEVPASCADYSGCETAEPGIAEAPQPQVTHAYVNGISEKQESFQSMDQPEQNAAPLTDGLTLSHAEFETDVVPSGAIESQSTKIVLNVIQTAVNKLTETEEAAALETEQRMKSRGKSPSDTILPELLESTQVKGEVSSEEQELQQSRLNKHATLTEPAEVHAAVGKAKDVLLTSEVLEDGQSQNSDFVTTPEDISREGVRVQNSALELSTSEDSTKDLLDIRPAKLKEKEIGKVVEISDQHIGRQTCGEMEEDGHSPVEDGKTQTWQDDGCQEDTACDGPQSQNSLAPEALNGLAKWDSSDGLIYMLHTGALFFLQPQGADAPERKGMAWDREEQPGGVSSPDPGEIDG</sequence>
<feature type="region of interest" description="Disordered" evidence="6">
    <location>
        <begin position="69"/>
        <end position="184"/>
    </location>
</feature>
<comment type="caution">
    <text evidence="8">The sequence shown here is derived from an EMBL/GenBank/DDBJ whole genome shotgun (WGS) entry which is preliminary data.</text>
</comment>
<feature type="compositionally biased region" description="Basic and acidic residues" evidence="6">
    <location>
        <begin position="248"/>
        <end position="265"/>
    </location>
</feature>
<feature type="domain" description="A kinase-anchoring proteins AKAP-5 and AKAP-12 calmodulin (CaM)-binding" evidence="7">
    <location>
        <begin position="890"/>
        <end position="910"/>
    </location>
</feature>
<feature type="compositionally biased region" description="Basic and acidic residues" evidence="6">
    <location>
        <begin position="756"/>
        <end position="770"/>
    </location>
</feature>
<feature type="compositionally biased region" description="Low complexity" evidence="6">
    <location>
        <begin position="603"/>
        <end position="617"/>
    </location>
</feature>
<feature type="region of interest" description="Disordered" evidence="6">
    <location>
        <begin position="1314"/>
        <end position="1373"/>
    </location>
</feature>
<feature type="compositionally biased region" description="Polar residues" evidence="6">
    <location>
        <begin position="269"/>
        <end position="280"/>
    </location>
</feature>
<feature type="region of interest" description="Disordered" evidence="6">
    <location>
        <begin position="218"/>
        <end position="436"/>
    </location>
</feature>
<feature type="compositionally biased region" description="Low complexity" evidence="6">
    <location>
        <begin position="647"/>
        <end position="658"/>
    </location>
</feature>
<evidence type="ECO:0000256" key="1">
    <source>
        <dbReference type="ARBA" id="ARBA00004635"/>
    </source>
</evidence>
<feature type="region of interest" description="Disordered" evidence="6">
    <location>
        <begin position="1972"/>
        <end position="2007"/>
    </location>
</feature>
<feature type="compositionally biased region" description="Basic and acidic residues" evidence="6">
    <location>
        <begin position="1340"/>
        <end position="1373"/>
    </location>
</feature>
<evidence type="ECO:0000256" key="2">
    <source>
        <dbReference type="ARBA" id="ARBA00022553"/>
    </source>
</evidence>
<dbReference type="GO" id="GO:0005737">
    <property type="term" value="C:cytoplasm"/>
    <property type="evidence" value="ECO:0007669"/>
    <property type="project" value="TreeGrafter"/>
</dbReference>
<dbReference type="GO" id="GO:0005516">
    <property type="term" value="F:calmodulin binding"/>
    <property type="evidence" value="ECO:0007669"/>
    <property type="project" value="UniProtKB-KW"/>
</dbReference>
<feature type="region of interest" description="Disordered" evidence="6">
    <location>
        <begin position="2044"/>
        <end position="2072"/>
    </location>
</feature>
<feature type="compositionally biased region" description="Basic and acidic residues" evidence="6">
    <location>
        <begin position="464"/>
        <end position="474"/>
    </location>
</feature>
<feature type="compositionally biased region" description="Basic and acidic residues" evidence="6">
    <location>
        <begin position="397"/>
        <end position="433"/>
    </location>
</feature>
<feature type="compositionally biased region" description="Basic and acidic residues" evidence="6">
    <location>
        <begin position="549"/>
        <end position="562"/>
    </location>
</feature>
<feature type="compositionally biased region" description="Polar residues" evidence="6">
    <location>
        <begin position="137"/>
        <end position="148"/>
    </location>
</feature>
<feature type="compositionally biased region" description="Basic and acidic residues" evidence="6">
    <location>
        <begin position="153"/>
        <end position="166"/>
    </location>
</feature>
<reference evidence="8 9" key="1">
    <citation type="submission" date="2016-07" db="EMBL/GenBank/DDBJ databases">
        <title>Disparate Historic Effective Population Sizes Predicted by Modern Levels of Genome Diversity for the Scaled Quail (Callipepla squamata) and the Northern Bobwhite (Colinus virginianus): Inferences from First and Second Generation Draft Genome Assemblies for Sympatric New World Quail.</title>
        <authorList>
            <person name="Oldeschulte D.L."/>
            <person name="Halley Y.A."/>
            <person name="Bhattarai E.K."/>
            <person name="Brashear W.A."/>
            <person name="Hill J."/>
            <person name="Metz R.P."/>
            <person name="Johnson C.D."/>
            <person name="Rollins D."/>
            <person name="Peterson M.J."/>
            <person name="Bickhart D.M."/>
            <person name="Decker J.E."/>
            <person name="Seabury C.M."/>
        </authorList>
    </citation>
    <scope>NUCLEOTIDE SEQUENCE [LARGE SCALE GENOMIC DNA]</scope>
    <source>
        <strain evidence="8 9">Texas</strain>
        <tissue evidence="8">Leg muscle</tissue>
    </source>
</reference>
<feature type="region of interest" description="Disordered" evidence="6">
    <location>
        <begin position="539"/>
        <end position="1031"/>
    </location>
</feature>
<feature type="region of interest" description="Disordered" evidence="6">
    <location>
        <begin position="1663"/>
        <end position="1726"/>
    </location>
</feature>
<feature type="region of interest" description="Disordered" evidence="6">
    <location>
        <begin position="1584"/>
        <end position="1620"/>
    </location>
</feature>
<dbReference type="OrthoDB" id="8931760at2759"/>
<feature type="compositionally biased region" description="Basic and acidic residues" evidence="6">
    <location>
        <begin position="1500"/>
        <end position="1511"/>
    </location>
</feature>
<accession>A0A226MYC6</accession>
<feature type="compositionally biased region" description="Basic and acidic residues" evidence="6">
    <location>
        <begin position="1010"/>
        <end position="1025"/>
    </location>
</feature>
<feature type="compositionally biased region" description="Basic and acidic residues" evidence="6">
    <location>
        <begin position="786"/>
        <end position="809"/>
    </location>
</feature>
<feature type="region of interest" description="Disordered" evidence="6">
    <location>
        <begin position="1227"/>
        <end position="1291"/>
    </location>
</feature>
<dbReference type="GO" id="GO:0016020">
    <property type="term" value="C:membrane"/>
    <property type="evidence" value="ECO:0007669"/>
    <property type="project" value="UniProtKB-SubCell"/>
</dbReference>
<keyword evidence="3" id="KW-0112">Calmodulin-binding</keyword>
<dbReference type="InterPro" id="IPR001573">
    <property type="entry name" value="AKAP_WSK"/>
</dbReference>
<dbReference type="GO" id="GO:0051018">
    <property type="term" value="F:protein kinase A binding"/>
    <property type="evidence" value="ECO:0007669"/>
    <property type="project" value="InterPro"/>
</dbReference>
<feature type="compositionally biased region" description="Polar residues" evidence="6">
    <location>
        <begin position="1584"/>
        <end position="1602"/>
    </location>
</feature>
<feature type="compositionally biased region" description="Basic and acidic residues" evidence="6">
    <location>
        <begin position="1273"/>
        <end position="1283"/>
    </location>
</feature>
<dbReference type="PANTHER" id="PTHR23209:SF4">
    <property type="entry name" value="A-KINASE ANCHOR PROTEIN 12"/>
    <property type="match status" value="1"/>
</dbReference>
<dbReference type="STRING" id="9009.A0A226MYC6"/>
<feature type="compositionally biased region" description="Low complexity" evidence="6">
    <location>
        <begin position="1672"/>
        <end position="1691"/>
    </location>
</feature>
<feature type="region of interest" description="Disordered" evidence="6">
    <location>
        <begin position="1417"/>
        <end position="1437"/>
    </location>
</feature>
<feature type="compositionally biased region" description="Basic and acidic residues" evidence="6">
    <location>
        <begin position="1976"/>
        <end position="1985"/>
    </location>
</feature>
<feature type="region of interest" description="Disordered" evidence="6">
    <location>
        <begin position="1482"/>
        <end position="1572"/>
    </location>
</feature>
<feature type="compositionally biased region" description="Polar residues" evidence="6">
    <location>
        <begin position="678"/>
        <end position="687"/>
    </location>
</feature>
<feature type="compositionally biased region" description="Basic and acidic residues" evidence="6">
    <location>
        <begin position="954"/>
        <end position="969"/>
    </location>
</feature>
<proteinExistence type="predicted"/>
<dbReference type="GO" id="GO:0007165">
    <property type="term" value="P:signal transduction"/>
    <property type="evidence" value="ECO:0007669"/>
    <property type="project" value="TreeGrafter"/>
</dbReference>
<keyword evidence="9" id="KW-1185">Reference proteome</keyword>
<dbReference type="PANTHER" id="PTHR23209">
    <property type="entry name" value="A-KINASE ANCHOR PROTEIN 12"/>
    <property type="match status" value="1"/>
</dbReference>
<comment type="subcellular location">
    <subcellularLocation>
        <location evidence="1">Membrane</location>
        <topology evidence="1">Lipid-anchor</topology>
    </subcellularLocation>
</comment>
<keyword evidence="4" id="KW-0472">Membrane</keyword>
<feature type="compositionally biased region" description="Basic and acidic residues" evidence="6">
    <location>
        <begin position="837"/>
        <end position="853"/>
    </location>
</feature>
<evidence type="ECO:0000256" key="4">
    <source>
        <dbReference type="ARBA" id="ARBA00023136"/>
    </source>
</evidence>
<evidence type="ECO:0000313" key="8">
    <source>
        <dbReference type="EMBL" id="OXB60335.1"/>
    </source>
</evidence>
<evidence type="ECO:0000256" key="5">
    <source>
        <dbReference type="ARBA" id="ARBA00023288"/>
    </source>
</evidence>
<feature type="compositionally biased region" description="Basic and acidic residues" evidence="6">
    <location>
        <begin position="2045"/>
        <end position="2058"/>
    </location>
</feature>
<feature type="domain" description="A kinase-anchoring proteins AKAP-5 and AKAP-12 calmodulin (CaM)-binding" evidence="7">
    <location>
        <begin position="738"/>
        <end position="758"/>
    </location>
</feature>
<feature type="compositionally biased region" description="Polar residues" evidence="6">
    <location>
        <begin position="114"/>
        <end position="129"/>
    </location>
</feature>
<gene>
    <name evidence="8" type="ORF">ASZ78_001817</name>
</gene>
<feature type="compositionally biased region" description="Polar residues" evidence="6">
    <location>
        <begin position="862"/>
        <end position="883"/>
    </location>
</feature>
<evidence type="ECO:0000259" key="7">
    <source>
        <dbReference type="PROSITE" id="PS51893"/>
    </source>
</evidence>
<keyword evidence="2" id="KW-0597">Phosphoprotein</keyword>
<dbReference type="GO" id="GO:0010739">
    <property type="term" value="P:positive regulation of protein kinase A signaling"/>
    <property type="evidence" value="ECO:0007669"/>
    <property type="project" value="InterPro"/>
</dbReference>
<evidence type="ECO:0000313" key="9">
    <source>
        <dbReference type="Proteomes" id="UP000198323"/>
    </source>
</evidence>
<dbReference type="PROSITE" id="PS51893">
    <property type="entry name" value="AKAP_CAM_BD"/>
    <property type="match status" value="3"/>
</dbReference>
<organism evidence="8 9">
    <name type="scientific">Callipepla squamata</name>
    <name type="common">Scaled quail</name>
    <dbReference type="NCBI Taxonomy" id="9009"/>
    <lineage>
        <taxon>Eukaryota</taxon>
        <taxon>Metazoa</taxon>
        <taxon>Chordata</taxon>
        <taxon>Craniata</taxon>
        <taxon>Vertebrata</taxon>
        <taxon>Euteleostomi</taxon>
        <taxon>Archelosauria</taxon>
        <taxon>Archosauria</taxon>
        <taxon>Dinosauria</taxon>
        <taxon>Saurischia</taxon>
        <taxon>Theropoda</taxon>
        <taxon>Coelurosauria</taxon>
        <taxon>Aves</taxon>
        <taxon>Neognathae</taxon>
        <taxon>Galloanserae</taxon>
        <taxon>Galliformes</taxon>
        <taxon>Odontophoridae</taxon>
        <taxon>Callipepla</taxon>
    </lineage>
</organism>
<dbReference type="GO" id="GO:0090036">
    <property type="term" value="P:regulation of protein kinase C signaling"/>
    <property type="evidence" value="ECO:0007669"/>
    <property type="project" value="InterPro"/>
</dbReference>
<keyword evidence="5" id="KW-0449">Lipoprotein</keyword>
<evidence type="ECO:0000256" key="6">
    <source>
        <dbReference type="SAM" id="MobiDB-lite"/>
    </source>
</evidence>
<name>A0A226MYC6_CALSU</name>
<feature type="region of interest" description="Disordered" evidence="6">
    <location>
        <begin position="464"/>
        <end position="488"/>
    </location>
</feature>
<feature type="compositionally biased region" description="Basic and acidic residues" evidence="6">
    <location>
        <begin position="327"/>
        <end position="355"/>
    </location>
</feature>
<dbReference type="InterPro" id="IPR028540">
    <property type="entry name" value="AKAP12"/>
</dbReference>
<feature type="region of interest" description="Disordered" evidence="6">
    <location>
        <begin position="1"/>
        <end position="26"/>
    </location>
</feature>
<feature type="compositionally biased region" description="Basic and acidic residues" evidence="6">
    <location>
        <begin position="1315"/>
        <end position="1329"/>
    </location>
</feature>
<feature type="domain" description="A kinase-anchoring proteins AKAP-5 and AKAP-12 calmodulin (CaM)-binding" evidence="7">
    <location>
        <begin position="935"/>
        <end position="955"/>
    </location>
</feature>
<feature type="compositionally biased region" description="Low complexity" evidence="6">
    <location>
        <begin position="1698"/>
        <end position="1711"/>
    </location>
</feature>
<feature type="compositionally biased region" description="Basic and acidic residues" evidence="6">
    <location>
        <begin position="1534"/>
        <end position="1552"/>
    </location>
</feature>
<evidence type="ECO:0000256" key="3">
    <source>
        <dbReference type="ARBA" id="ARBA00022860"/>
    </source>
</evidence>